<keyword evidence="2" id="KW-1185">Reference proteome</keyword>
<evidence type="ECO:0000313" key="1">
    <source>
        <dbReference type="EMBL" id="GIM67076.1"/>
    </source>
</evidence>
<evidence type="ECO:0000313" key="2">
    <source>
        <dbReference type="Proteomes" id="UP000681340"/>
    </source>
</evidence>
<proteinExistence type="predicted"/>
<dbReference type="RefSeq" id="WP_212988596.1">
    <property type="nucleotide sequence ID" value="NZ_BAABEA010000019.1"/>
</dbReference>
<dbReference type="EMBL" id="BOQL01000021">
    <property type="protein sequence ID" value="GIM67076.1"/>
    <property type="molecule type" value="Genomic_DNA"/>
</dbReference>
<accession>A0A919SA15</accession>
<dbReference type="Proteomes" id="UP000681340">
    <property type="component" value="Unassembled WGS sequence"/>
</dbReference>
<protein>
    <submittedName>
        <fullName evidence="1">Uncharacterized protein</fullName>
    </submittedName>
</protein>
<reference evidence="1" key="1">
    <citation type="submission" date="2021-03" db="EMBL/GenBank/DDBJ databases">
        <title>Whole genome shotgun sequence of Actinoplanes auranticolor NBRC 12245.</title>
        <authorList>
            <person name="Komaki H."/>
            <person name="Tamura T."/>
        </authorList>
    </citation>
    <scope>NUCLEOTIDE SEQUENCE</scope>
    <source>
        <strain evidence="1">NBRC 12245</strain>
    </source>
</reference>
<dbReference type="AlphaFoldDB" id="A0A919SA15"/>
<organism evidence="1 2">
    <name type="scientific">Actinoplanes auranticolor</name>
    <dbReference type="NCBI Taxonomy" id="47988"/>
    <lineage>
        <taxon>Bacteria</taxon>
        <taxon>Bacillati</taxon>
        <taxon>Actinomycetota</taxon>
        <taxon>Actinomycetes</taxon>
        <taxon>Micromonosporales</taxon>
        <taxon>Micromonosporaceae</taxon>
        <taxon>Actinoplanes</taxon>
    </lineage>
</organism>
<gene>
    <name evidence="1" type="ORF">Aau02nite_25810</name>
</gene>
<name>A0A919SA15_9ACTN</name>
<comment type="caution">
    <text evidence="1">The sequence shown here is derived from an EMBL/GenBank/DDBJ whole genome shotgun (WGS) entry which is preliminary data.</text>
</comment>
<sequence length="95" mass="10401">MHARADAIRHLRVARAYRNLLSDNGFREAELKVHTMVFTEASTLPLLAGHAAAACNTAAISDEKAEAWIGEQARRAAEGRLMLAVPMFLAAATRW</sequence>